<feature type="compositionally biased region" description="Basic and acidic residues" evidence="8">
    <location>
        <begin position="1"/>
        <end position="27"/>
    </location>
</feature>
<dbReference type="OMA" id="CECVEKQ"/>
<evidence type="ECO:0000256" key="3">
    <source>
        <dbReference type="ARBA" id="ARBA00022737"/>
    </source>
</evidence>
<dbReference type="Gene3D" id="1.20.120.1750">
    <property type="match status" value="1"/>
</dbReference>
<evidence type="ECO:0000256" key="8">
    <source>
        <dbReference type="SAM" id="MobiDB-lite"/>
    </source>
</evidence>
<dbReference type="InterPro" id="IPR001841">
    <property type="entry name" value="Znf_RING"/>
</dbReference>
<evidence type="ECO:0000313" key="11">
    <source>
        <dbReference type="EMBL" id="EFI97878.1"/>
    </source>
</evidence>
<keyword evidence="12" id="KW-1185">Reference proteome</keyword>
<keyword evidence="1" id="KW-0808">Transferase</keyword>
<evidence type="ECO:0000256" key="4">
    <source>
        <dbReference type="ARBA" id="ARBA00022771"/>
    </source>
</evidence>
<dbReference type="GO" id="GO:0004842">
    <property type="term" value="F:ubiquitin-protein transferase activity"/>
    <property type="evidence" value="ECO:0007669"/>
    <property type="project" value="InterPro"/>
</dbReference>
<sequence length="351" mass="39991">MNKRYEDEIGELEKKNRELHRRVEIAQKRSAKPSPPAQLSAQSSSATQLSTPSTSRDHRQSVDVGKGKRPERSNGRTHSFTANSSALSPQELQALQLQDAYLEEDRRLRAERETLAKSAVGIFTCSVCMDQHPETDIARIRMCNHALCRECMRGYILTKIRERVFPMRCPICPTEQPTREPGIIEEDLIQQTNIPQKDLEILEELQLAAYSVPIYCRKCQNTVFVDKSEYQASRIVACPLPGCTYAWCRHCQQEIGFGRVEHSCDGSLELATLMKDRGWKACPGCKTNIQKTEGCNHMTCPSPGCNWHFCYACGQGIVQSIRRDELQREISRHYRKCTFIQVNIPDRGMPP</sequence>
<dbReference type="EMBL" id="GL377305">
    <property type="protein sequence ID" value="EFI97878.1"/>
    <property type="molecule type" value="Genomic_DNA"/>
</dbReference>
<reference evidence="11 12" key="1">
    <citation type="journal article" date="2010" name="Nat. Biotechnol.">
        <title>Genome sequence of the model mushroom Schizophyllum commune.</title>
        <authorList>
            <person name="Ohm R.A."/>
            <person name="de Jong J.F."/>
            <person name="Lugones L.G."/>
            <person name="Aerts A."/>
            <person name="Kothe E."/>
            <person name="Stajich J.E."/>
            <person name="de Vries R.P."/>
            <person name="Record E."/>
            <person name="Levasseur A."/>
            <person name="Baker S.E."/>
            <person name="Bartholomew K.A."/>
            <person name="Coutinho P.M."/>
            <person name="Erdmann S."/>
            <person name="Fowler T.J."/>
            <person name="Gathman A.C."/>
            <person name="Lombard V."/>
            <person name="Henrissat B."/>
            <person name="Knabe N."/>
            <person name="Kuees U."/>
            <person name="Lilly W.W."/>
            <person name="Lindquist E."/>
            <person name="Lucas S."/>
            <person name="Magnuson J.K."/>
            <person name="Piumi F."/>
            <person name="Raudaskoski M."/>
            <person name="Salamov A."/>
            <person name="Schmutz J."/>
            <person name="Schwarze F.W.M.R."/>
            <person name="vanKuyk P.A."/>
            <person name="Horton J.S."/>
            <person name="Grigoriev I.V."/>
            <person name="Woesten H.A.B."/>
        </authorList>
    </citation>
    <scope>NUCLEOTIDE SEQUENCE [LARGE SCALE GENOMIC DNA]</scope>
    <source>
        <strain evidence="12">H4-8 / FGSC 9210</strain>
    </source>
</reference>
<accession>D8Q155</accession>
<dbReference type="SMART" id="SM00184">
    <property type="entry name" value="RING"/>
    <property type="match status" value="1"/>
</dbReference>
<dbReference type="GeneID" id="9590827"/>
<evidence type="ECO:0008006" key="13">
    <source>
        <dbReference type="Google" id="ProtNLM"/>
    </source>
</evidence>
<keyword evidence="2" id="KW-0479">Metal-binding</keyword>
<keyword evidence="4 7" id="KW-0863">Zinc-finger</keyword>
<gene>
    <name evidence="11" type="ORF">SCHCODRAFT_53841</name>
</gene>
<evidence type="ECO:0000256" key="7">
    <source>
        <dbReference type="PROSITE-ProRule" id="PRU00175"/>
    </source>
</evidence>
<feature type="region of interest" description="Disordered" evidence="8">
    <location>
        <begin position="1"/>
        <end position="88"/>
    </location>
</feature>
<feature type="domain" description="RING-type" evidence="9">
    <location>
        <begin position="125"/>
        <end position="172"/>
    </location>
</feature>
<dbReference type="OrthoDB" id="1431934at2759"/>
<keyword evidence="5" id="KW-0833">Ubl conjugation pathway</keyword>
<dbReference type="KEGG" id="scm:SCHCO_01090199"/>
<proteinExistence type="predicted"/>
<evidence type="ECO:0000256" key="2">
    <source>
        <dbReference type="ARBA" id="ARBA00022723"/>
    </source>
</evidence>
<dbReference type="Gene3D" id="3.30.40.10">
    <property type="entry name" value="Zinc/RING finger domain, C3HC4 (zinc finger)"/>
    <property type="match status" value="1"/>
</dbReference>
<dbReference type="PANTHER" id="PTHR11685">
    <property type="entry name" value="RBR FAMILY RING FINGER AND IBR DOMAIN-CONTAINING"/>
    <property type="match status" value="1"/>
</dbReference>
<evidence type="ECO:0000256" key="1">
    <source>
        <dbReference type="ARBA" id="ARBA00022679"/>
    </source>
</evidence>
<evidence type="ECO:0000256" key="5">
    <source>
        <dbReference type="ARBA" id="ARBA00022786"/>
    </source>
</evidence>
<feature type="domain" description="RING-type" evidence="10">
    <location>
        <begin position="121"/>
        <end position="337"/>
    </location>
</feature>
<dbReference type="CDD" id="cd22584">
    <property type="entry name" value="Rcat_RBR_unk"/>
    <property type="match status" value="1"/>
</dbReference>
<dbReference type="InParanoid" id="D8Q155"/>
<dbReference type="Pfam" id="PF22191">
    <property type="entry name" value="IBR_1"/>
    <property type="match status" value="1"/>
</dbReference>
<dbReference type="InterPro" id="IPR031127">
    <property type="entry name" value="E3_UB_ligase_RBR"/>
</dbReference>
<keyword evidence="6" id="KW-0862">Zinc</keyword>
<dbReference type="SUPFAM" id="SSF57850">
    <property type="entry name" value="RING/U-box"/>
    <property type="match status" value="2"/>
</dbReference>
<dbReference type="VEuPathDB" id="FungiDB:SCHCODRAFT_01090199"/>
<dbReference type="GO" id="GO:0016567">
    <property type="term" value="P:protein ubiquitination"/>
    <property type="evidence" value="ECO:0007669"/>
    <property type="project" value="InterPro"/>
</dbReference>
<dbReference type="InterPro" id="IPR017907">
    <property type="entry name" value="Znf_RING_CS"/>
</dbReference>
<dbReference type="AlphaFoldDB" id="D8Q155"/>
<evidence type="ECO:0000256" key="6">
    <source>
        <dbReference type="ARBA" id="ARBA00022833"/>
    </source>
</evidence>
<dbReference type="RefSeq" id="XP_003032781.1">
    <property type="nucleotide sequence ID" value="XM_003032735.1"/>
</dbReference>
<dbReference type="PROSITE" id="PS50089">
    <property type="entry name" value="ZF_RING_2"/>
    <property type="match status" value="1"/>
</dbReference>
<name>D8Q155_SCHCM</name>
<dbReference type="InterPro" id="IPR044066">
    <property type="entry name" value="TRIAD_supradom"/>
</dbReference>
<dbReference type="PROSITE" id="PS51873">
    <property type="entry name" value="TRIAD"/>
    <property type="match status" value="1"/>
</dbReference>
<evidence type="ECO:0000259" key="10">
    <source>
        <dbReference type="PROSITE" id="PS51873"/>
    </source>
</evidence>
<dbReference type="HOGENOM" id="CLU_717901_0_0_1"/>
<dbReference type="GO" id="GO:0008270">
    <property type="term" value="F:zinc ion binding"/>
    <property type="evidence" value="ECO:0007669"/>
    <property type="project" value="UniProtKB-KW"/>
</dbReference>
<feature type="compositionally biased region" description="Polar residues" evidence="8">
    <location>
        <begin position="76"/>
        <end position="88"/>
    </location>
</feature>
<keyword evidence="3" id="KW-0677">Repeat</keyword>
<dbReference type="Proteomes" id="UP000007431">
    <property type="component" value="Unassembled WGS sequence"/>
</dbReference>
<feature type="compositionally biased region" description="Low complexity" evidence="8">
    <location>
        <begin position="37"/>
        <end position="54"/>
    </location>
</feature>
<feature type="compositionally biased region" description="Basic and acidic residues" evidence="8">
    <location>
        <begin position="55"/>
        <end position="74"/>
    </location>
</feature>
<evidence type="ECO:0000313" key="12">
    <source>
        <dbReference type="Proteomes" id="UP000007431"/>
    </source>
</evidence>
<dbReference type="PROSITE" id="PS00518">
    <property type="entry name" value="ZF_RING_1"/>
    <property type="match status" value="1"/>
</dbReference>
<dbReference type="InterPro" id="IPR013083">
    <property type="entry name" value="Znf_RING/FYVE/PHD"/>
</dbReference>
<dbReference type="STRING" id="578458.D8Q155"/>
<organism evidence="12">
    <name type="scientific">Schizophyllum commune (strain H4-8 / FGSC 9210)</name>
    <name type="common">Split gill fungus</name>
    <dbReference type="NCBI Taxonomy" id="578458"/>
    <lineage>
        <taxon>Eukaryota</taxon>
        <taxon>Fungi</taxon>
        <taxon>Dikarya</taxon>
        <taxon>Basidiomycota</taxon>
        <taxon>Agaricomycotina</taxon>
        <taxon>Agaricomycetes</taxon>
        <taxon>Agaricomycetidae</taxon>
        <taxon>Agaricales</taxon>
        <taxon>Schizophyllaceae</taxon>
        <taxon>Schizophyllum</taxon>
    </lineage>
</organism>
<protein>
    <recommendedName>
        <fullName evidence="13">RING-type domain-containing protein</fullName>
    </recommendedName>
</protein>
<dbReference type="eggNOG" id="KOG1812">
    <property type="taxonomic scope" value="Eukaryota"/>
</dbReference>
<evidence type="ECO:0000259" key="9">
    <source>
        <dbReference type="PROSITE" id="PS50089"/>
    </source>
</evidence>